<organism evidence="1 2">
    <name type="scientific">Bradyrhizobium commune</name>
    <dbReference type="NCBI Taxonomy" id="83627"/>
    <lineage>
        <taxon>Bacteria</taxon>
        <taxon>Pseudomonadati</taxon>
        <taxon>Pseudomonadota</taxon>
        <taxon>Alphaproteobacteria</taxon>
        <taxon>Hyphomicrobiales</taxon>
        <taxon>Nitrobacteraceae</taxon>
        <taxon>Bradyrhizobium</taxon>
    </lineage>
</organism>
<name>A0A7S9H2H2_9BRAD</name>
<dbReference type="InterPro" id="IPR014056">
    <property type="entry name" value="TypeIITA-like_toxin_pred"/>
</dbReference>
<keyword evidence="2" id="KW-1185">Reference proteome</keyword>
<dbReference type="NCBIfam" id="TIGR02683">
    <property type="entry name" value="upstrm_HI1419"/>
    <property type="match status" value="1"/>
</dbReference>
<dbReference type="PANTHER" id="PTHR41791">
    <property type="entry name" value="SSL7039 PROTEIN"/>
    <property type="match status" value="1"/>
</dbReference>
<dbReference type="KEGG" id="bcou:IC761_12505"/>
<dbReference type="Proteomes" id="UP000594621">
    <property type="component" value="Chromosome"/>
</dbReference>
<dbReference type="AlphaFoldDB" id="A0A7S9H2H2"/>
<sequence>MIEIEEYIVDDRSPFRDWLERLGPQARVMIAVAIERLADGNKSNVKSIGEGAAELKINRGPGYRVYFGWSGNLLVILLGGGTKQRQQNDIDAALHRWREYKSRAGQRTR</sequence>
<accession>A0A7S9H2H2</accession>
<evidence type="ECO:0000313" key="2">
    <source>
        <dbReference type="Proteomes" id="UP000594621"/>
    </source>
</evidence>
<dbReference type="PANTHER" id="PTHR41791:SF1">
    <property type="entry name" value="SSL7039 PROTEIN"/>
    <property type="match status" value="1"/>
</dbReference>
<dbReference type="PIRSF" id="PIRSF028744">
    <property type="entry name" value="Addict_mod_HI1419"/>
    <property type="match status" value="1"/>
</dbReference>
<dbReference type="InterPro" id="IPR009241">
    <property type="entry name" value="HigB-like"/>
</dbReference>
<dbReference type="RefSeq" id="WP_195803541.1">
    <property type="nucleotide sequence ID" value="NZ_CP061379.1"/>
</dbReference>
<gene>
    <name evidence="1" type="ORF">IC761_12505</name>
</gene>
<protein>
    <submittedName>
        <fullName evidence="1">Type II toxin-antitoxin system RelE/ParE family toxin</fullName>
    </submittedName>
</protein>
<proteinExistence type="predicted"/>
<reference evidence="1 2" key="1">
    <citation type="submission" date="2020-09" db="EMBL/GenBank/DDBJ databases">
        <title>Complete genomes of bradyrhizobia occurring on native shrubby legumes in Australia.</title>
        <authorList>
            <person name="Lafay B."/>
        </authorList>
    </citation>
    <scope>NUCLEOTIDE SEQUENCE [LARGE SCALE GENOMIC DNA]</scope>
    <source>
        <strain evidence="1 2">BDV5040</strain>
    </source>
</reference>
<dbReference type="EMBL" id="CP061379">
    <property type="protein sequence ID" value="QPF94036.1"/>
    <property type="molecule type" value="Genomic_DNA"/>
</dbReference>
<dbReference type="Pfam" id="PF05973">
    <property type="entry name" value="Gp49"/>
    <property type="match status" value="1"/>
</dbReference>
<evidence type="ECO:0000313" key="1">
    <source>
        <dbReference type="EMBL" id="QPF94036.1"/>
    </source>
</evidence>